<evidence type="ECO:0000313" key="18">
    <source>
        <dbReference type="Proteomes" id="UP000476176"/>
    </source>
</evidence>
<evidence type="ECO:0000313" key="2">
    <source>
        <dbReference type="EMBL" id="KAE9020516.1"/>
    </source>
</evidence>
<proteinExistence type="predicted"/>
<evidence type="ECO:0000313" key="11">
    <source>
        <dbReference type="Proteomes" id="UP000429523"/>
    </source>
</evidence>
<evidence type="ECO:0000313" key="20">
    <source>
        <dbReference type="Proteomes" id="UP000488956"/>
    </source>
</evidence>
<evidence type="ECO:0000313" key="16">
    <source>
        <dbReference type="Proteomes" id="UP000441208"/>
    </source>
</evidence>
<evidence type="ECO:0000313" key="14">
    <source>
        <dbReference type="Proteomes" id="UP000440367"/>
    </source>
</evidence>
<evidence type="ECO:0000313" key="15">
    <source>
        <dbReference type="Proteomes" id="UP000440732"/>
    </source>
</evidence>
<dbReference type="EMBL" id="QXGD01000218">
    <property type="protein sequence ID" value="KAE9247346.1"/>
    <property type="molecule type" value="Genomic_DNA"/>
</dbReference>
<protein>
    <submittedName>
        <fullName evidence="3">Uncharacterized protein</fullName>
    </submittedName>
</protein>
<dbReference type="OrthoDB" id="10279848at2759"/>
<evidence type="ECO:0000313" key="1">
    <source>
        <dbReference type="EMBL" id="KAE8943573.1"/>
    </source>
</evidence>
<dbReference type="Proteomes" id="UP000433483">
    <property type="component" value="Unassembled WGS sequence"/>
</dbReference>
<evidence type="ECO:0000313" key="19">
    <source>
        <dbReference type="Proteomes" id="UP000486351"/>
    </source>
</evidence>
<organism evidence="3 16">
    <name type="scientific">Phytophthora fragariae</name>
    <dbReference type="NCBI Taxonomy" id="53985"/>
    <lineage>
        <taxon>Eukaryota</taxon>
        <taxon>Sar</taxon>
        <taxon>Stramenopiles</taxon>
        <taxon>Oomycota</taxon>
        <taxon>Peronosporomycetes</taxon>
        <taxon>Peronosporales</taxon>
        <taxon>Peronosporaceae</taxon>
        <taxon>Phytophthora</taxon>
    </lineage>
</organism>
<reference evidence="11 12" key="1">
    <citation type="submission" date="2018-08" db="EMBL/GenBank/DDBJ databases">
        <title>Genomic investigation of the strawberry pathogen Phytophthora fragariae indicates pathogenicity is determined by transcriptional variation in three key races.</title>
        <authorList>
            <person name="Adams T.M."/>
            <person name="Armitage A.D."/>
            <person name="Sobczyk M.K."/>
            <person name="Bates H.J."/>
            <person name="Dunwell J.M."/>
            <person name="Nellist C.F."/>
            <person name="Harrison R.J."/>
        </authorList>
    </citation>
    <scope>NUCLEOTIDE SEQUENCE [LARGE SCALE GENOMIC DNA]</scope>
    <source>
        <strain evidence="9 13">A4</strain>
        <strain evidence="8 14">BC-1</strain>
        <strain evidence="7 18">BC-23</strain>
        <strain evidence="6 12">NOV-27</strain>
        <strain evidence="5 15">NOV-5</strain>
        <strain evidence="3 16">NOV-71</strain>
        <strain evidence="10 19">NOV-77</strain>
        <strain evidence="1 11">NOV-9</strain>
        <strain evidence="4 20">ONT-3</strain>
        <strain evidence="2 17">SCRP245</strain>
    </source>
</reference>
<evidence type="ECO:0000313" key="10">
    <source>
        <dbReference type="EMBL" id="KAE9352204.1"/>
    </source>
</evidence>
<dbReference type="Proteomes" id="UP000486351">
    <property type="component" value="Unassembled WGS sequence"/>
</dbReference>
<accession>A0A6A3SY97</accession>
<name>A0A6A3SY97_9STRA</name>
<dbReference type="Proteomes" id="UP000476176">
    <property type="component" value="Unassembled WGS sequence"/>
</dbReference>
<evidence type="ECO:0000313" key="6">
    <source>
        <dbReference type="EMBL" id="KAE9224306.1"/>
    </source>
</evidence>
<dbReference type="Proteomes" id="UP000460718">
    <property type="component" value="Unassembled WGS sequence"/>
</dbReference>
<keyword evidence="12" id="KW-1185">Reference proteome</keyword>
<evidence type="ECO:0000313" key="3">
    <source>
        <dbReference type="EMBL" id="KAE9125914.1"/>
    </source>
</evidence>
<evidence type="ECO:0000313" key="13">
    <source>
        <dbReference type="Proteomes" id="UP000437068"/>
    </source>
</evidence>
<evidence type="ECO:0000313" key="12">
    <source>
        <dbReference type="Proteomes" id="UP000433483"/>
    </source>
</evidence>
<sequence length="50" mass="5349">MRKYFKCDEVGNLKSNYPQLITGSDGAKTVEPIGFSLATGEPKPTVESGS</sequence>
<evidence type="ECO:0000313" key="8">
    <source>
        <dbReference type="EMBL" id="KAE9247346.1"/>
    </source>
</evidence>
<dbReference type="EMBL" id="QXFY01000207">
    <property type="protein sequence ID" value="KAE9352204.1"/>
    <property type="molecule type" value="Genomic_DNA"/>
</dbReference>
<dbReference type="Proteomes" id="UP000488956">
    <property type="component" value="Unassembled WGS sequence"/>
</dbReference>
<gene>
    <name evidence="9" type="ORF">PF001_g5371</name>
    <name evidence="8" type="ORF">PF002_g6328</name>
    <name evidence="7" type="ORF">PF004_g5881</name>
    <name evidence="6" type="ORF">PF005_g5964</name>
    <name evidence="5" type="ORF">PF006_g5347</name>
    <name evidence="3" type="ORF">PF007_g6183</name>
    <name evidence="10" type="ORF">PF008_g5584</name>
    <name evidence="1" type="ORF">PF009_g6720</name>
    <name evidence="4" type="ORF">PF010_g4079</name>
    <name evidence="2" type="ORF">PF011_g5378</name>
</gene>
<dbReference type="Proteomes" id="UP000429523">
    <property type="component" value="Unassembled WGS sequence"/>
</dbReference>
<evidence type="ECO:0000313" key="7">
    <source>
        <dbReference type="EMBL" id="KAE9243987.1"/>
    </source>
</evidence>
<dbReference type="EMBL" id="QXGB01000214">
    <property type="protein sequence ID" value="KAE9224306.1"/>
    <property type="molecule type" value="Genomic_DNA"/>
</dbReference>
<dbReference type="Proteomes" id="UP000440732">
    <property type="component" value="Unassembled WGS sequence"/>
</dbReference>
<evidence type="ECO:0000313" key="4">
    <source>
        <dbReference type="EMBL" id="KAE9129759.1"/>
    </source>
</evidence>
<dbReference type="EMBL" id="QXGF01000245">
    <property type="protein sequence ID" value="KAE8943573.1"/>
    <property type="molecule type" value="Genomic_DNA"/>
</dbReference>
<dbReference type="EMBL" id="QXGE01000198">
    <property type="protein sequence ID" value="KAE9320520.1"/>
    <property type="molecule type" value="Genomic_DNA"/>
</dbReference>
<evidence type="ECO:0000313" key="5">
    <source>
        <dbReference type="EMBL" id="KAE9150253.1"/>
    </source>
</evidence>
<dbReference type="EMBL" id="QXFZ01000226">
    <property type="protein sequence ID" value="KAE9125914.1"/>
    <property type="molecule type" value="Genomic_DNA"/>
</dbReference>
<dbReference type="Proteomes" id="UP000441208">
    <property type="component" value="Unassembled WGS sequence"/>
</dbReference>
<dbReference type="EMBL" id="QXGA01000198">
    <property type="protein sequence ID" value="KAE9150253.1"/>
    <property type="molecule type" value="Genomic_DNA"/>
</dbReference>
<comment type="caution">
    <text evidence="3">The sequence shown here is derived from an EMBL/GenBank/DDBJ whole genome shotgun (WGS) entry which is preliminary data.</text>
</comment>
<dbReference type="EMBL" id="QXFW01000209">
    <property type="protein sequence ID" value="KAE9020516.1"/>
    <property type="molecule type" value="Genomic_DNA"/>
</dbReference>
<evidence type="ECO:0000313" key="9">
    <source>
        <dbReference type="EMBL" id="KAE9320520.1"/>
    </source>
</evidence>
<dbReference type="AlphaFoldDB" id="A0A6A3SY97"/>
<dbReference type="Proteomes" id="UP000440367">
    <property type="component" value="Unassembled WGS sequence"/>
</dbReference>
<dbReference type="EMBL" id="QXFX01000136">
    <property type="protein sequence ID" value="KAE9129759.1"/>
    <property type="molecule type" value="Genomic_DNA"/>
</dbReference>
<dbReference type="Proteomes" id="UP000437068">
    <property type="component" value="Unassembled WGS sequence"/>
</dbReference>
<evidence type="ECO:0000313" key="17">
    <source>
        <dbReference type="Proteomes" id="UP000460718"/>
    </source>
</evidence>
<dbReference type="EMBL" id="QXGC01000229">
    <property type="protein sequence ID" value="KAE9243987.1"/>
    <property type="molecule type" value="Genomic_DNA"/>
</dbReference>